<dbReference type="InterPro" id="IPR001173">
    <property type="entry name" value="Glyco_trans_2-like"/>
</dbReference>
<evidence type="ECO:0000256" key="1">
    <source>
        <dbReference type="ARBA" id="ARBA00006739"/>
    </source>
</evidence>
<dbReference type="PANTHER" id="PTHR48090:SF7">
    <property type="entry name" value="RFBJ PROTEIN"/>
    <property type="match status" value="1"/>
</dbReference>
<dbReference type="EC" id="2.4.-.-" evidence="3"/>
<dbReference type="GO" id="GO:0016757">
    <property type="term" value="F:glycosyltransferase activity"/>
    <property type="evidence" value="ECO:0007669"/>
    <property type="project" value="UniProtKB-KW"/>
</dbReference>
<dbReference type="Pfam" id="PF00535">
    <property type="entry name" value="Glycos_transf_2"/>
    <property type="match status" value="1"/>
</dbReference>
<dbReference type="Proteomes" id="UP001165580">
    <property type="component" value="Unassembled WGS sequence"/>
</dbReference>
<evidence type="ECO:0000259" key="2">
    <source>
        <dbReference type="Pfam" id="PF00535"/>
    </source>
</evidence>
<dbReference type="InterPro" id="IPR050256">
    <property type="entry name" value="Glycosyltransferase_2"/>
</dbReference>
<dbReference type="Gene3D" id="3.90.550.10">
    <property type="entry name" value="Spore Coat Polysaccharide Biosynthesis Protein SpsA, Chain A"/>
    <property type="match status" value="1"/>
</dbReference>
<dbReference type="PANTHER" id="PTHR48090">
    <property type="entry name" value="UNDECAPRENYL-PHOSPHATE 4-DEOXY-4-FORMAMIDO-L-ARABINOSE TRANSFERASE-RELATED"/>
    <property type="match status" value="1"/>
</dbReference>
<comment type="similarity">
    <text evidence="1">Belongs to the glycosyltransferase 2 family.</text>
</comment>
<name>A0ABT2GJA0_9MICO</name>
<evidence type="ECO:0000313" key="4">
    <source>
        <dbReference type="Proteomes" id="UP001165580"/>
    </source>
</evidence>
<comment type="caution">
    <text evidence="3">The sequence shown here is derived from an EMBL/GenBank/DDBJ whole genome shotgun (WGS) entry which is preliminary data.</text>
</comment>
<dbReference type="RefSeq" id="WP_259487695.1">
    <property type="nucleotide sequence ID" value="NZ_JANTEZ010000009.1"/>
</dbReference>
<keyword evidence="4" id="KW-1185">Reference proteome</keyword>
<sequence length="249" mass="27388">MSEAPRASIVIPAYNEGEDIVPGLDRIFEAVKLDAEVLVVVDAPTDSTVPVVSAYASAGRPNLKVLINDYGRGPAYAIRYGIDHATSDTVVVTMADGCDDPRQIDDLVRLVERGVVVAAASRYMPGGQQVGGPRFKSFLSRMAGITLHVFTNAGTRDATNSFKAYNAEFVRQVGIDSKDGFEIGLELTAKARRLRLPVAEIPTIWLDRAFGESNFKLAKWIPKYLRWYRFAFGRKLTLEELHALTDPTP</sequence>
<keyword evidence="3" id="KW-0808">Transferase</keyword>
<dbReference type="SUPFAM" id="SSF53448">
    <property type="entry name" value="Nucleotide-diphospho-sugar transferases"/>
    <property type="match status" value="1"/>
</dbReference>
<reference evidence="3" key="1">
    <citation type="submission" date="2022-08" db="EMBL/GenBank/DDBJ databases">
        <authorList>
            <person name="Deng Y."/>
            <person name="Han X.-F."/>
            <person name="Zhang Y.-Q."/>
        </authorList>
    </citation>
    <scope>NUCLEOTIDE SEQUENCE</scope>
    <source>
        <strain evidence="3">CPCC 205716</strain>
    </source>
</reference>
<evidence type="ECO:0000313" key="3">
    <source>
        <dbReference type="EMBL" id="MCS5716196.1"/>
    </source>
</evidence>
<dbReference type="InterPro" id="IPR029044">
    <property type="entry name" value="Nucleotide-diphossugar_trans"/>
</dbReference>
<protein>
    <submittedName>
        <fullName evidence="3">Glycosyltransferase</fullName>
        <ecNumber evidence="3">2.4.-.-</ecNumber>
    </submittedName>
</protein>
<dbReference type="EMBL" id="JANTEZ010000009">
    <property type="protein sequence ID" value="MCS5716196.1"/>
    <property type="molecule type" value="Genomic_DNA"/>
</dbReference>
<proteinExistence type="inferred from homology"/>
<gene>
    <name evidence="3" type="ORF">NVV95_16740</name>
</gene>
<accession>A0ABT2GJA0</accession>
<feature type="domain" description="Glycosyltransferase 2-like" evidence="2">
    <location>
        <begin position="8"/>
        <end position="173"/>
    </location>
</feature>
<organism evidence="3 4">
    <name type="scientific">Herbiconiux gentiana</name>
    <dbReference type="NCBI Taxonomy" id="2970912"/>
    <lineage>
        <taxon>Bacteria</taxon>
        <taxon>Bacillati</taxon>
        <taxon>Actinomycetota</taxon>
        <taxon>Actinomycetes</taxon>
        <taxon>Micrococcales</taxon>
        <taxon>Microbacteriaceae</taxon>
        <taxon>Herbiconiux</taxon>
    </lineage>
</organism>
<keyword evidence="3" id="KW-0328">Glycosyltransferase</keyword>